<dbReference type="AlphaFoldDB" id="A0A9Q1DEL6"/>
<feature type="domain" description="C-type lectin" evidence="5">
    <location>
        <begin position="162"/>
        <end position="270"/>
    </location>
</feature>
<dbReference type="PROSITE" id="PS50041">
    <property type="entry name" value="C_TYPE_LECTIN_2"/>
    <property type="match status" value="2"/>
</dbReference>
<evidence type="ECO:0000256" key="1">
    <source>
        <dbReference type="ARBA" id="ARBA00022734"/>
    </source>
</evidence>
<evidence type="ECO:0000256" key="2">
    <source>
        <dbReference type="ARBA" id="ARBA00023157"/>
    </source>
</evidence>
<protein>
    <recommendedName>
        <fullName evidence="5">C-type lectin domain-containing protein</fullName>
    </recommendedName>
</protein>
<feature type="transmembrane region" description="Helical" evidence="4">
    <location>
        <begin position="56"/>
        <end position="80"/>
    </location>
</feature>
<evidence type="ECO:0000256" key="3">
    <source>
        <dbReference type="SAM" id="Coils"/>
    </source>
</evidence>
<evidence type="ECO:0000259" key="5">
    <source>
        <dbReference type="PROSITE" id="PS50041"/>
    </source>
</evidence>
<evidence type="ECO:0000256" key="4">
    <source>
        <dbReference type="SAM" id="Phobius"/>
    </source>
</evidence>
<keyword evidence="4" id="KW-0812">Transmembrane</keyword>
<dbReference type="SUPFAM" id="SSF56436">
    <property type="entry name" value="C-type lectin-like"/>
    <property type="match status" value="2"/>
</dbReference>
<feature type="coiled-coil region" evidence="3">
    <location>
        <begin position="107"/>
        <end position="148"/>
    </location>
</feature>
<dbReference type="InterPro" id="IPR016187">
    <property type="entry name" value="CTDL_fold"/>
</dbReference>
<keyword evidence="1" id="KW-0430">Lectin</keyword>
<keyword evidence="3" id="KW-0175">Coiled coil</keyword>
<dbReference type="Proteomes" id="UP001152803">
    <property type="component" value="Unassembled WGS sequence"/>
</dbReference>
<dbReference type="Pfam" id="PF00059">
    <property type="entry name" value="Lectin_C"/>
    <property type="match status" value="2"/>
</dbReference>
<dbReference type="CDD" id="cd03590">
    <property type="entry name" value="CLECT_DC-SIGN_like"/>
    <property type="match status" value="2"/>
</dbReference>
<comment type="caution">
    <text evidence="6">The sequence shown here is derived from an EMBL/GenBank/DDBJ whole genome shotgun (WGS) entry which is preliminary data.</text>
</comment>
<feature type="transmembrane region" description="Helical" evidence="4">
    <location>
        <begin position="297"/>
        <end position="322"/>
    </location>
</feature>
<dbReference type="OrthoDB" id="9906043at2759"/>
<dbReference type="InterPro" id="IPR033989">
    <property type="entry name" value="CD209-like_CTLD"/>
</dbReference>
<keyword evidence="4" id="KW-1133">Transmembrane helix</keyword>
<evidence type="ECO:0000313" key="7">
    <source>
        <dbReference type="Proteomes" id="UP001152803"/>
    </source>
</evidence>
<keyword evidence="7" id="KW-1185">Reference proteome</keyword>
<dbReference type="GO" id="GO:0030246">
    <property type="term" value="F:carbohydrate binding"/>
    <property type="evidence" value="ECO:0007669"/>
    <property type="project" value="UniProtKB-KW"/>
</dbReference>
<dbReference type="InterPro" id="IPR050111">
    <property type="entry name" value="C-type_lectin/snaclec_domain"/>
</dbReference>
<dbReference type="SMART" id="SM00034">
    <property type="entry name" value="CLECT"/>
    <property type="match status" value="2"/>
</dbReference>
<sequence>MAMSGAMGSVECDGMYSKLINKEEEDTLYDEKNHKRESSDVQVPVPSAGAAPSSHLYRLATGCLGLLCVVFLISIVVLCAHYKNLLFGVSEEHDMISQNYSSAQSTMERLSFNVSALSDAISKLQKEKADLEKDRERLQKRVKDLEEEQVKPKICQPEWIQFNTSCYFISSTSKSWDESQGYCAERGGHLAIIDTPEEQTFLWNQLVRGHWNAYWFGISDEKAEGDWFWVDGTKLVGGFWMDGEPNNHIDEDCGYMVKTRNPGILALGSCTLEPTSNPIPEAQITAKSRHNCAPYKMATVCLGLLCASLVLAIITLCVYLEAPTRCPQGFVPFLSQCYYFSTVKKNWTDSQEDCKARGADLVIIETKEEQVFIHNHWGGELYWIGLTDSATEGTWLWVDGSQPNVWYWKDGEPNSYNGREENCIHGYSYPDPLKSWNDIDCRVSFYWVCEAKPH</sequence>
<gene>
    <name evidence="6" type="ORF">COCON_G00135360</name>
</gene>
<accession>A0A9Q1DEL6</accession>
<feature type="domain" description="C-type lectin" evidence="5">
    <location>
        <begin position="333"/>
        <end position="450"/>
    </location>
</feature>
<dbReference type="InterPro" id="IPR001304">
    <property type="entry name" value="C-type_lectin-like"/>
</dbReference>
<evidence type="ECO:0000313" key="6">
    <source>
        <dbReference type="EMBL" id="KAJ8268364.1"/>
    </source>
</evidence>
<dbReference type="InterPro" id="IPR018378">
    <property type="entry name" value="C-type_lectin_CS"/>
</dbReference>
<name>A0A9Q1DEL6_CONCO</name>
<dbReference type="Gene3D" id="3.10.100.10">
    <property type="entry name" value="Mannose-Binding Protein A, subunit A"/>
    <property type="match status" value="2"/>
</dbReference>
<dbReference type="PANTHER" id="PTHR22803">
    <property type="entry name" value="MANNOSE, PHOSPHOLIPASE, LECTIN RECEPTOR RELATED"/>
    <property type="match status" value="1"/>
</dbReference>
<keyword evidence="4" id="KW-0472">Membrane</keyword>
<keyword evidence="2" id="KW-1015">Disulfide bond</keyword>
<reference evidence="6" key="1">
    <citation type="journal article" date="2023" name="Science">
        <title>Genome structures resolve the early diversification of teleost fishes.</title>
        <authorList>
            <person name="Parey E."/>
            <person name="Louis A."/>
            <person name="Montfort J."/>
            <person name="Bouchez O."/>
            <person name="Roques C."/>
            <person name="Iampietro C."/>
            <person name="Lluch J."/>
            <person name="Castinel A."/>
            <person name="Donnadieu C."/>
            <person name="Desvignes T."/>
            <person name="Floi Bucao C."/>
            <person name="Jouanno E."/>
            <person name="Wen M."/>
            <person name="Mejri S."/>
            <person name="Dirks R."/>
            <person name="Jansen H."/>
            <person name="Henkel C."/>
            <person name="Chen W.J."/>
            <person name="Zahm M."/>
            <person name="Cabau C."/>
            <person name="Klopp C."/>
            <person name="Thompson A.W."/>
            <person name="Robinson-Rechavi M."/>
            <person name="Braasch I."/>
            <person name="Lecointre G."/>
            <person name="Bobe J."/>
            <person name="Postlethwait J.H."/>
            <person name="Berthelot C."/>
            <person name="Roest Crollius H."/>
            <person name="Guiguen Y."/>
        </authorList>
    </citation>
    <scope>NUCLEOTIDE SEQUENCE</scope>
    <source>
        <strain evidence="6">Concon-B</strain>
    </source>
</reference>
<organism evidence="6 7">
    <name type="scientific">Conger conger</name>
    <name type="common">Conger eel</name>
    <name type="synonym">Muraena conger</name>
    <dbReference type="NCBI Taxonomy" id="82655"/>
    <lineage>
        <taxon>Eukaryota</taxon>
        <taxon>Metazoa</taxon>
        <taxon>Chordata</taxon>
        <taxon>Craniata</taxon>
        <taxon>Vertebrata</taxon>
        <taxon>Euteleostomi</taxon>
        <taxon>Actinopterygii</taxon>
        <taxon>Neopterygii</taxon>
        <taxon>Teleostei</taxon>
        <taxon>Anguilliformes</taxon>
        <taxon>Congridae</taxon>
        <taxon>Conger</taxon>
    </lineage>
</organism>
<proteinExistence type="predicted"/>
<dbReference type="PROSITE" id="PS00615">
    <property type="entry name" value="C_TYPE_LECTIN_1"/>
    <property type="match status" value="1"/>
</dbReference>
<dbReference type="InterPro" id="IPR016186">
    <property type="entry name" value="C-type_lectin-like/link_sf"/>
</dbReference>
<dbReference type="EMBL" id="JAFJMO010000009">
    <property type="protein sequence ID" value="KAJ8268364.1"/>
    <property type="molecule type" value="Genomic_DNA"/>
</dbReference>